<dbReference type="InterPro" id="IPR000600">
    <property type="entry name" value="ROK"/>
</dbReference>
<evidence type="ECO:0000313" key="1">
    <source>
        <dbReference type="EMBL" id="QXT63712.1"/>
    </source>
</evidence>
<reference evidence="1 2" key="1">
    <citation type="submission" date="2021-07" db="EMBL/GenBank/DDBJ databases">
        <title>complete genome sequencing of Tessaracoccus sp.J1M15.</title>
        <authorList>
            <person name="Bae J.-W."/>
            <person name="Kim D.-y."/>
        </authorList>
    </citation>
    <scope>NUCLEOTIDE SEQUENCE [LARGE SCALE GENOMIC DNA]</scope>
    <source>
        <strain evidence="1 2">J1M15</strain>
    </source>
</reference>
<protein>
    <submittedName>
        <fullName evidence="1">ROK family transcriptional regulator</fullName>
    </submittedName>
</protein>
<dbReference type="Pfam" id="PF00480">
    <property type="entry name" value="ROK"/>
    <property type="match status" value="1"/>
</dbReference>
<dbReference type="PANTHER" id="PTHR18964:SF173">
    <property type="entry name" value="GLUCOKINASE"/>
    <property type="match status" value="1"/>
</dbReference>
<dbReference type="EMBL" id="CP079216">
    <property type="protein sequence ID" value="QXT63712.1"/>
    <property type="molecule type" value="Genomic_DNA"/>
</dbReference>
<dbReference type="PANTHER" id="PTHR18964">
    <property type="entry name" value="ROK (REPRESSOR, ORF, KINASE) FAMILY"/>
    <property type="match status" value="1"/>
</dbReference>
<dbReference type="Proteomes" id="UP000824504">
    <property type="component" value="Chromosome"/>
</dbReference>
<keyword evidence="2" id="KW-1185">Reference proteome</keyword>
<gene>
    <name evidence="1" type="ORF">KDB89_04335</name>
</gene>
<name>A0ABX8SK12_9ACTN</name>
<accession>A0ABX8SK12</accession>
<evidence type="ECO:0000313" key="2">
    <source>
        <dbReference type="Proteomes" id="UP000824504"/>
    </source>
</evidence>
<proteinExistence type="predicted"/>
<organism evidence="1 2">
    <name type="scientific">Tessaracoccus palaemonis</name>
    <dbReference type="NCBI Taxonomy" id="2829499"/>
    <lineage>
        <taxon>Bacteria</taxon>
        <taxon>Bacillati</taxon>
        <taxon>Actinomycetota</taxon>
        <taxon>Actinomycetes</taxon>
        <taxon>Propionibacteriales</taxon>
        <taxon>Propionibacteriaceae</taxon>
        <taxon>Tessaracoccus</taxon>
    </lineage>
</organism>
<dbReference type="RefSeq" id="WP_219083639.1">
    <property type="nucleotide sequence ID" value="NZ_CP079216.1"/>
</dbReference>
<dbReference type="Pfam" id="PF13412">
    <property type="entry name" value="HTH_24"/>
    <property type="match status" value="1"/>
</dbReference>
<sequence length="392" mass="41101">MTRRLTRAEQRALGQVRFNPGITRNELADELGLSVTTINPLVARLLDAGEVSEVLPTAAERHGLGRPRAALVTTGQRDAIVVVTWGHGVLDRAVATFDRSILWRQRTLVSGHPTREALLDAGREALAAFPGTAESGRPGRAVFGLPVPYEHGVGVGSPAGQAEPGGFAAWFNEDPQSLLSRELGVPVHVENDANLGALGEARHGAAAGEPVAIYVKLSGQGIGCGLTIGGELFSGSRGFAGEIAHMRVDDSSQIICSCGSRGCLEEKIGPNMLRQLQDNYGPTTYADLLIMVEAGTPGPIRLLQDAGRVAGRALADICTFFNPGALVVDAGSPAASQILKRGIQEQIDQSTPPFSRKGLQIQPSGLGEDAAIQGALHIARLAAIESMLGTIK</sequence>